<evidence type="ECO:0000259" key="3">
    <source>
        <dbReference type="PROSITE" id="PS50853"/>
    </source>
</evidence>
<keyword evidence="1 2" id="KW-0732">Signal</keyword>
<evidence type="ECO:0000256" key="1">
    <source>
        <dbReference type="ARBA" id="ARBA00022729"/>
    </source>
</evidence>
<evidence type="ECO:0000256" key="2">
    <source>
        <dbReference type="SAM" id="SignalP"/>
    </source>
</evidence>
<accession>A0A1H1M6G3</accession>
<feature type="chain" id="PRO_5009254078" evidence="2">
    <location>
        <begin position="23"/>
        <end position="916"/>
    </location>
</feature>
<feature type="domain" description="Fibronectin type-III" evidence="3">
    <location>
        <begin position="185"/>
        <end position="274"/>
    </location>
</feature>
<reference evidence="4 5" key="1">
    <citation type="submission" date="2016-10" db="EMBL/GenBank/DDBJ databases">
        <authorList>
            <person name="Varghese N."/>
            <person name="Submissions S."/>
        </authorList>
    </citation>
    <scope>NUCLEOTIDE SEQUENCE [LARGE SCALE GENOMIC DNA]</scope>
    <source>
        <strain evidence="4 5">RHA_55</strain>
    </source>
</reference>
<evidence type="ECO:0000313" key="4">
    <source>
        <dbReference type="EMBL" id="SDR82368.1"/>
    </source>
</evidence>
<dbReference type="EMBL" id="LT629774">
    <property type="protein sequence ID" value="SDR82368.1"/>
    <property type="molecule type" value="Genomic_DNA"/>
</dbReference>
<dbReference type="Gene3D" id="2.60.40.10">
    <property type="entry name" value="Immunoglobulins"/>
    <property type="match status" value="1"/>
</dbReference>
<dbReference type="Pfam" id="PF23759">
    <property type="entry name" value="GBD_T9SS_assoc"/>
    <property type="match status" value="1"/>
</dbReference>
<name>A0A1H1M6G3_9FLAO</name>
<organism evidence="4 5">
    <name type="scientific">Winogradskyella sediminis</name>
    <dbReference type="NCBI Taxonomy" id="1382466"/>
    <lineage>
        <taxon>Bacteria</taxon>
        <taxon>Pseudomonadati</taxon>
        <taxon>Bacteroidota</taxon>
        <taxon>Flavobacteriia</taxon>
        <taxon>Flavobacteriales</taxon>
        <taxon>Flavobacteriaceae</taxon>
        <taxon>Winogradskyella</taxon>
    </lineage>
</organism>
<dbReference type="RefSeq" id="WP_092443419.1">
    <property type="nucleotide sequence ID" value="NZ_LT629774.1"/>
</dbReference>
<dbReference type="InterPro" id="IPR045474">
    <property type="entry name" value="GEVED"/>
</dbReference>
<dbReference type="STRING" id="1249933.SAMN04489797_0220"/>
<dbReference type="Pfam" id="PF20009">
    <property type="entry name" value="GEVED"/>
    <property type="match status" value="1"/>
</dbReference>
<dbReference type="PROSITE" id="PS50853">
    <property type="entry name" value="FN3"/>
    <property type="match status" value="1"/>
</dbReference>
<dbReference type="CDD" id="cd00063">
    <property type="entry name" value="FN3"/>
    <property type="match status" value="1"/>
</dbReference>
<dbReference type="Pfam" id="PF00041">
    <property type="entry name" value="fn3"/>
    <property type="match status" value="1"/>
</dbReference>
<dbReference type="AlphaFoldDB" id="A0A1H1M6G3"/>
<dbReference type="InterPro" id="IPR036116">
    <property type="entry name" value="FN3_sf"/>
</dbReference>
<dbReference type="InterPro" id="IPR056600">
    <property type="entry name" value="GBD_T9SS_assoc"/>
</dbReference>
<sequence length="916" mass="97456">MKKITFYLFALFCLAFSWQGQSQIFIDESLDSGVPADWTSTYYNISTSEDNLCEGTGNLYNNLYYSTWDDSATNGDLTTPNYSGISNGTDTTVEFEWNARPYTTNAVDYIIYVEYSTNDGTDWNLISSFAVTETTACTQYSEVIPAASLASGSDFKFRVRGEWGSGDSYFYIDNIYITQAISCPQPSDLSVSNLESTQADLSWVENGSASSYNVEVVIAGDTPTGSATDTGVTNPFTKTGLTADTAYDFYVQADCTGGDLSAWVGPVSFYTGYCIPESSASGTYTDSFTVSGALMNTSTSETGYTGTGYADYYDTNTIESFEGGAFDFSAVIEGGTAGYAVWVDWNNDLVFDAETETVYNTTSYSNGPFEATIAIPSGTALGDYRLRTMVDYSDNNPNDDACAFGSTRGEVEDYKLTIVAAPTDEMDFNNVQWVTDGTNGSDTSLSVDAGTSITVYAQGYEAGVTDSEGAGAGVECWIAINDEDTDPATWDSSLWKVATFGSDSGNNDEYAYTTSDTPSGTNYVAARWRLNNASYTYGGFNGTWDGTNNVSIELVVAPVANDDCDGAIALTVNADLECTETTAGTIQYATASGDDEATCFGTENDDVWFSFVATAESHKIDLLNVTGAPTDLYHSVWSGACGTLTNVSCSDNNSSSATGLTIGETYLLRVNSYGTVTNPTTAFDICIGTFPPPPANDDCAGAIALTPGGVFGDYPVDGSVTSATEDAETNGCGSNGAGIWYSVVVPDSGDITIETAPDAATGDTGFDSLIEAFSGTCGALTSIDCDDDGASANLFSILELTGLTPGSTIYIRVWESGGDDDEPFSISAYSASLSVNNFETEAAFTYYPNPVKNTLSLNAQNTIEQVTMYNMLGQEVLRATPNTVNSDLDMSNLQTGTYFVKVTIANVTKTIRVIKQ</sequence>
<dbReference type="Gene3D" id="2.60.120.260">
    <property type="entry name" value="Galactose-binding domain-like"/>
    <property type="match status" value="1"/>
</dbReference>
<dbReference type="Pfam" id="PF18962">
    <property type="entry name" value="Por_Secre_tail"/>
    <property type="match status" value="1"/>
</dbReference>
<dbReference type="InterPro" id="IPR003961">
    <property type="entry name" value="FN3_dom"/>
</dbReference>
<protein>
    <submittedName>
        <fullName evidence="4">Por secretion system C-terminal sorting domain-containing protein</fullName>
    </submittedName>
</protein>
<dbReference type="SMART" id="SM00060">
    <property type="entry name" value="FN3"/>
    <property type="match status" value="2"/>
</dbReference>
<dbReference type="Proteomes" id="UP000198963">
    <property type="component" value="Chromosome I"/>
</dbReference>
<dbReference type="InterPro" id="IPR026444">
    <property type="entry name" value="Secre_tail"/>
</dbReference>
<feature type="signal peptide" evidence="2">
    <location>
        <begin position="1"/>
        <end position="22"/>
    </location>
</feature>
<dbReference type="NCBIfam" id="TIGR04183">
    <property type="entry name" value="Por_Secre_tail"/>
    <property type="match status" value="1"/>
</dbReference>
<evidence type="ECO:0000313" key="5">
    <source>
        <dbReference type="Proteomes" id="UP000198963"/>
    </source>
</evidence>
<proteinExistence type="predicted"/>
<dbReference type="InterPro" id="IPR013783">
    <property type="entry name" value="Ig-like_fold"/>
</dbReference>
<gene>
    <name evidence="4" type="ORF">SAMN04489797_0220</name>
</gene>
<keyword evidence="5" id="KW-1185">Reference proteome</keyword>
<dbReference type="SUPFAM" id="SSF49265">
    <property type="entry name" value="Fibronectin type III"/>
    <property type="match status" value="1"/>
</dbReference>